<dbReference type="Proteomes" id="UP000243022">
    <property type="component" value="Unassembled WGS sequence"/>
</dbReference>
<gene>
    <name evidence="2" type="ORF">C9928_04080</name>
    <name evidence="1" type="ORF">C9986_00355</name>
</gene>
<evidence type="ECO:0000313" key="2">
    <source>
        <dbReference type="EMBL" id="PTB89259.1"/>
    </source>
</evidence>
<comment type="caution">
    <text evidence="2">The sequence shown here is derived from an EMBL/GenBank/DDBJ whole genome shotgun (WGS) entry which is preliminary data.</text>
</comment>
<proteinExistence type="predicted"/>
<dbReference type="EMBL" id="PYVG01000017">
    <property type="protein sequence ID" value="PTB89259.1"/>
    <property type="molecule type" value="Genomic_DNA"/>
</dbReference>
<reference evidence="3 4" key="1">
    <citation type="submission" date="2018-03" db="EMBL/GenBank/DDBJ databases">
        <title>Cross-interface Injection: A General Nanoliter Liquid Handling Method Applied to Single Cells Genome Amplification Automated Nanoliter Liquid Handling Applied to Single Cell Multiple Displacement Amplification.</title>
        <authorList>
            <person name="Yun J."/>
            <person name="Xu P."/>
            <person name="Xu J."/>
            <person name="Dai X."/>
            <person name="Wang Y."/>
            <person name="Zheng X."/>
            <person name="Cao C."/>
            <person name="Yi Q."/>
            <person name="Zhu Y."/>
            <person name="Wang L."/>
            <person name="Dong Z."/>
            <person name="Huang Y."/>
            <person name="Huang L."/>
            <person name="Du W."/>
        </authorList>
    </citation>
    <scope>NUCLEOTIDE SEQUENCE [LARGE SCALE GENOMIC DNA]</scope>
    <source>
        <strain evidence="2 3">A9-4</strain>
        <strain evidence="1 4">Z-E1-2</strain>
    </source>
</reference>
<evidence type="ECO:0000313" key="3">
    <source>
        <dbReference type="Proteomes" id="UP000241514"/>
    </source>
</evidence>
<protein>
    <submittedName>
        <fullName evidence="2">Uncharacterized protein</fullName>
    </submittedName>
</protein>
<sequence length="173" mass="18717">MLNSWFAGISDRRVIGLLVITILLAAVDFTQRVLPAVDESTTMSTQSASDMVFAGTDHVVSKRVQDWLASLAAIETSENAAGSVEAPQTELLQGGIDIGKKRVRVRAILIANATQQRIALIESQDREQRDVEFIELRQGDALAGYTVTAVAVDSVEFTANSGNEAPVRVKVFE</sequence>
<evidence type="ECO:0000313" key="4">
    <source>
        <dbReference type="Proteomes" id="UP000243022"/>
    </source>
</evidence>
<evidence type="ECO:0000313" key="1">
    <source>
        <dbReference type="EMBL" id="PTB83250.1"/>
    </source>
</evidence>
<name>A0A2T4D626_9GAMM</name>
<accession>A0A2T4D626</accession>
<dbReference type="AlphaFoldDB" id="A0A2T4D626"/>
<dbReference type="EMBL" id="PYVS01000003">
    <property type="protein sequence ID" value="PTB83250.1"/>
    <property type="molecule type" value="Genomic_DNA"/>
</dbReference>
<organism evidence="2 3">
    <name type="scientific">Pseudidiomarina aestuarii</name>
    <dbReference type="NCBI Taxonomy" id="624146"/>
    <lineage>
        <taxon>Bacteria</taxon>
        <taxon>Pseudomonadati</taxon>
        <taxon>Pseudomonadota</taxon>
        <taxon>Gammaproteobacteria</taxon>
        <taxon>Alteromonadales</taxon>
        <taxon>Idiomarinaceae</taxon>
        <taxon>Pseudidiomarina</taxon>
    </lineage>
</organism>
<dbReference type="Proteomes" id="UP000241514">
    <property type="component" value="Unassembled WGS sequence"/>
</dbReference>